<reference evidence="1 2" key="1">
    <citation type="submission" date="2017-05" db="EMBL/GenBank/DDBJ databases">
        <title>The Genome Sequence of Enterococcus sp. 8G7_MSG3316.</title>
        <authorList>
            <consortium name="The Broad Institute Genomics Platform"/>
            <consortium name="The Broad Institute Genomic Center for Infectious Diseases"/>
            <person name="Earl A."/>
            <person name="Manson A."/>
            <person name="Schwartman J."/>
            <person name="Gilmore M."/>
            <person name="Abouelleil A."/>
            <person name="Cao P."/>
            <person name="Chapman S."/>
            <person name="Cusick C."/>
            <person name="Shea T."/>
            <person name="Young S."/>
            <person name="Neafsey D."/>
            <person name="Nusbaum C."/>
            <person name="Birren B."/>
        </authorList>
    </citation>
    <scope>NUCLEOTIDE SEQUENCE [LARGE SCALE GENOMIC DNA]</scope>
    <source>
        <strain evidence="1 2">8G7_MSG3316</strain>
    </source>
</reference>
<dbReference type="NCBIfam" id="NF047400">
    <property type="entry name" value="MazE_PemI_antitoxin"/>
    <property type="match status" value="1"/>
</dbReference>
<protein>
    <submittedName>
        <fullName evidence="1">AbrB family transcriptional regulator</fullName>
    </submittedName>
</protein>
<organism evidence="1 2">
    <name type="scientific">Candidatus Enterococcus testudinis</name>
    <dbReference type="NCBI Taxonomy" id="1834191"/>
    <lineage>
        <taxon>Bacteria</taxon>
        <taxon>Bacillati</taxon>
        <taxon>Bacillota</taxon>
        <taxon>Bacilli</taxon>
        <taxon>Lactobacillales</taxon>
        <taxon>Enterococcaceae</taxon>
        <taxon>Enterococcus</taxon>
    </lineage>
</organism>
<dbReference type="STRING" id="1834191.A5886_003003"/>
<evidence type="ECO:0000313" key="1">
    <source>
        <dbReference type="EMBL" id="OTN77902.1"/>
    </source>
</evidence>
<dbReference type="EMBL" id="NGKU01000001">
    <property type="protein sequence ID" value="OTN77902.1"/>
    <property type="molecule type" value="Genomic_DNA"/>
</dbReference>
<gene>
    <name evidence="1" type="ORF">A5886_003003</name>
</gene>
<dbReference type="OrthoDB" id="71707at2"/>
<comment type="caution">
    <text evidence="1">The sequence shown here is derived from an EMBL/GenBank/DDBJ whole genome shotgun (WGS) entry which is preliminary data.</text>
</comment>
<evidence type="ECO:0000313" key="2">
    <source>
        <dbReference type="Proteomes" id="UP000195043"/>
    </source>
</evidence>
<accession>A0A242AAD1</accession>
<name>A0A242AAD1_9ENTE</name>
<keyword evidence="2" id="KW-1185">Reference proteome</keyword>
<sequence>MLTAKSRLQGDSVVITLPSNNGQKPMPNKEYIVVYTEDGTIILVPKIEDPFLLGEEAAFYEVDEWEDVLPEGREVI</sequence>
<dbReference type="RefSeq" id="WP_086275856.1">
    <property type="nucleotide sequence ID" value="NZ_NGKU01000001.1"/>
</dbReference>
<dbReference type="AlphaFoldDB" id="A0A242AAD1"/>
<dbReference type="Proteomes" id="UP000195043">
    <property type="component" value="Unassembled WGS sequence"/>
</dbReference>
<proteinExistence type="predicted"/>